<sequence>MPSGSAASSTTSGGKRKKSDWQYAADMQFLLPLLGKQREMDSTMRKSSGGKKTPASSSNSDILTAAIEQSGIAEDIVNEQTPSTRMSSASKKPKTLPQKTSIDMYCEAVTKMNDRKQRRTKA</sequence>
<dbReference type="EMBL" id="BLXT01007037">
    <property type="protein sequence ID" value="GFO36023.1"/>
    <property type="molecule type" value="Genomic_DNA"/>
</dbReference>
<feature type="compositionally biased region" description="Polar residues" evidence="1">
    <location>
        <begin position="78"/>
        <end position="90"/>
    </location>
</feature>
<protein>
    <submittedName>
        <fullName evidence="2">Uncharacterized protein</fullName>
    </submittedName>
</protein>
<name>A0AAV4CVX5_9GAST</name>
<comment type="caution">
    <text evidence="2">The sequence shown here is derived from an EMBL/GenBank/DDBJ whole genome shotgun (WGS) entry which is preliminary data.</text>
</comment>
<reference evidence="2 3" key="1">
    <citation type="journal article" date="2021" name="Elife">
        <title>Chloroplast acquisition without the gene transfer in kleptoplastic sea slugs, Plakobranchus ocellatus.</title>
        <authorList>
            <person name="Maeda T."/>
            <person name="Takahashi S."/>
            <person name="Yoshida T."/>
            <person name="Shimamura S."/>
            <person name="Takaki Y."/>
            <person name="Nagai Y."/>
            <person name="Toyoda A."/>
            <person name="Suzuki Y."/>
            <person name="Arimoto A."/>
            <person name="Ishii H."/>
            <person name="Satoh N."/>
            <person name="Nishiyama T."/>
            <person name="Hasebe M."/>
            <person name="Maruyama T."/>
            <person name="Minagawa J."/>
            <person name="Obokata J."/>
            <person name="Shigenobu S."/>
        </authorList>
    </citation>
    <scope>NUCLEOTIDE SEQUENCE [LARGE SCALE GENOMIC DNA]</scope>
</reference>
<dbReference type="Proteomes" id="UP000735302">
    <property type="component" value="Unassembled WGS sequence"/>
</dbReference>
<gene>
    <name evidence="2" type="ORF">PoB_006252800</name>
</gene>
<evidence type="ECO:0000313" key="3">
    <source>
        <dbReference type="Proteomes" id="UP000735302"/>
    </source>
</evidence>
<feature type="region of interest" description="Disordered" evidence="1">
    <location>
        <begin position="1"/>
        <end position="21"/>
    </location>
</feature>
<feature type="region of interest" description="Disordered" evidence="1">
    <location>
        <begin position="78"/>
        <end position="103"/>
    </location>
</feature>
<feature type="compositionally biased region" description="Low complexity" evidence="1">
    <location>
        <begin position="1"/>
        <end position="13"/>
    </location>
</feature>
<feature type="region of interest" description="Disordered" evidence="1">
    <location>
        <begin position="34"/>
        <end position="61"/>
    </location>
</feature>
<keyword evidence="3" id="KW-1185">Reference proteome</keyword>
<evidence type="ECO:0000313" key="2">
    <source>
        <dbReference type="EMBL" id="GFO36023.1"/>
    </source>
</evidence>
<evidence type="ECO:0000256" key="1">
    <source>
        <dbReference type="SAM" id="MobiDB-lite"/>
    </source>
</evidence>
<dbReference type="AlphaFoldDB" id="A0AAV4CVX5"/>
<proteinExistence type="predicted"/>
<organism evidence="2 3">
    <name type="scientific">Plakobranchus ocellatus</name>
    <dbReference type="NCBI Taxonomy" id="259542"/>
    <lineage>
        <taxon>Eukaryota</taxon>
        <taxon>Metazoa</taxon>
        <taxon>Spiralia</taxon>
        <taxon>Lophotrochozoa</taxon>
        <taxon>Mollusca</taxon>
        <taxon>Gastropoda</taxon>
        <taxon>Heterobranchia</taxon>
        <taxon>Euthyneura</taxon>
        <taxon>Panpulmonata</taxon>
        <taxon>Sacoglossa</taxon>
        <taxon>Placobranchoidea</taxon>
        <taxon>Plakobranchidae</taxon>
        <taxon>Plakobranchus</taxon>
    </lineage>
</organism>
<accession>A0AAV4CVX5</accession>